<dbReference type="SUPFAM" id="SSF51316">
    <property type="entry name" value="Mss4-like"/>
    <property type="match status" value="1"/>
</dbReference>
<proteinExistence type="inferred from homology"/>
<organism evidence="6 7">
    <name type="scientific">Podospora pseudocomata</name>
    <dbReference type="NCBI Taxonomy" id="2093779"/>
    <lineage>
        <taxon>Eukaryota</taxon>
        <taxon>Fungi</taxon>
        <taxon>Dikarya</taxon>
        <taxon>Ascomycota</taxon>
        <taxon>Pezizomycotina</taxon>
        <taxon>Sordariomycetes</taxon>
        <taxon>Sordariomycetidae</taxon>
        <taxon>Sordariales</taxon>
        <taxon>Podosporaceae</taxon>
        <taxon>Podospora</taxon>
    </lineage>
</organism>
<evidence type="ECO:0000313" key="7">
    <source>
        <dbReference type="Proteomes" id="UP001323405"/>
    </source>
</evidence>
<dbReference type="GeneID" id="87907576"/>
<evidence type="ECO:0000256" key="3">
    <source>
        <dbReference type="ARBA" id="ARBA00022833"/>
    </source>
</evidence>
<keyword evidence="3" id="KW-0862">Zinc</keyword>
<dbReference type="PANTHER" id="PTHR33337">
    <property type="entry name" value="GFA DOMAIN-CONTAINING PROTEIN"/>
    <property type="match status" value="1"/>
</dbReference>
<dbReference type="Pfam" id="PF04828">
    <property type="entry name" value="GFA"/>
    <property type="match status" value="1"/>
</dbReference>
<accession>A0ABR0GM53</accession>
<dbReference type="InterPro" id="IPR011057">
    <property type="entry name" value="Mss4-like_sf"/>
</dbReference>
<keyword evidence="4" id="KW-0456">Lyase</keyword>
<evidence type="ECO:0000256" key="4">
    <source>
        <dbReference type="ARBA" id="ARBA00023239"/>
    </source>
</evidence>
<dbReference type="PROSITE" id="PS51891">
    <property type="entry name" value="CENP_V_GFA"/>
    <property type="match status" value="1"/>
</dbReference>
<comment type="similarity">
    <text evidence="1">Belongs to the Gfa family.</text>
</comment>
<dbReference type="PANTHER" id="PTHR33337:SF40">
    <property type="entry name" value="CENP-V_GFA DOMAIN-CONTAINING PROTEIN-RELATED"/>
    <property type="match status" value="1"/>
</dbReference>
<protein>
    <recommendedName>
        <fullName evidence="5">CENP-V/GFA domain-containing protein</fullName>
    </recommendedName>
</protein>
<feature type="domain" description="CENP-V/GFA" evidence="5">
    <location>
        <begin position="86"/>
        <end position="195"/>
    </location>
</feature>
<comment type="caution">
    <text evidence="6">The sequence shown here is derived from an EMBL/GenBank/DDBJ whole genome shotgun (WGS) entry which is preliminary data.</text>
</comment>
<evidence type="ECO:0000259" key="5">
    <source>
        <dbReference type="PROSITE" id="PS51891"/>
    </source>
</evidence>
<dbReference type="Proteomes" id="UP001323405">
    <property type="component" value="Unassembled WGS sequence"/>
</dbReference>
<sequence length="220" mass="24898">MTSQKDTTHHRPPIPQATRLRSLQPSTTIQNWQLINAHTCILSLLRIKSTLVTTTTTTTTKITTHHPINFYPQARTMSSSHSKTQLKGGCTCKTVQYTLTLNSVEDARTTLCHCKSCKRAFGTNYGLTAKVALDAFSYNDGTETLKKYTQQNGVTREFCGECGVFICEYGKEAADKFRYVMWGSLDEPENIPPKGEFFCKERASWMPEINGVFHKREIKE</sequence>
<evidence type="ECO:0000313" key="6">
    <source>
        <dbReference type="EMBL" id="KAK4656823.1"/>
    </source>
</evidence>
<keyword evidence="2" id="KW-0479">Metal-binding</keyword>
<keyword evidence="7" id="KW-1185">Reference proteome</keyword>
<dbReference type="Gene3D" id="3.90.1590.10">
    <property type="entry name" value="glutathione-dependent formaldehyde- activating enzyme (gfa)"/>
    <property type="match status" value="1"/>
</dbReference>
<dbReference type="EMBL" id="JAFFHA010000004">
    <property type="protein sequence ID" value="KAK4656823.1"/>
    <property type="molecule type" value="Genomic_DNA"/>
</dbReference>
<dbReference type="RefSeq" id="XP_062745798.1">
    <property type="nucleotide sequence ID" value="XM_062887669.1"/>
</dbReference>
<reference evidence="6 7" key="1">
    <citation type="journal article" date="2023" name="bioRxiv">
        <title>High-quality genome assemblies of four members of thePodospora anserinaspecies complex.</title>
        <authorList>
            <person name="Ament-Velasquez S.L."/>
            <person name="Vogan A.A."/>
            <person name="Wallerman O."/>
            <person name="Hartmann F."/>
            <person name="Gautier V."/>
            <person name="Silar P."/>
            <person name="Giraud T."/>
            <person name="Johannesson H."/>
        </authorList>
    </citation>
    <scope>NUCLEOTIDE SEQUENCE [LARGE SCALE GENOMIC DNA]</scope>
    <source>
        <strain evidence="6 7">CBS 415.72m</strain>
    </source>
</reference>
<dbReference type="InterPro" id="IPR006913">
    <property type="entry name" value="CENP-V/GFA"/>
</dbReference>
<evidence type="ECO:0000256" key="1">
    <source>
        <dbReference type="ARBA" id="ARBA00005495"/>
    </source>
</evidence>
<gene>
    <name evidence="6" type="ORF">QC762_207570</name>
</gene>
<evidence type="ECO:0000256" key="2">
    <source>
        <dbReference type="ARBA" id="ARBA00022723"/>
    </source>
</evidence>
<name>A0ABR0GM53_9PEZI</name>